<dbReference type="InterPro" id="IPR059164">
    <property type="entry name" value="HAT_PRP39_C"/>
</dbReference>
<dbReference type="Gene3D" id="1.25.40.10">
    <property type="entry name" value="Tetratricopeptide repeat domain"/>
    <property type="match status" value="2"/>
</dbReference>
<keyword evidence="5" id="KW-0539">Nucleus</keyword>
<keyword evidence="2" id="KW-0507">mRNA processing</keyword>
<dbReference type="SMART" id="SM00386">
    <property type="entry name" value="HAT"/>
    <property type="match status" value="3"/>
</dbReference>
<evidence type="ECO:0000256" key="2">
    <source>
        <dbReference type="ARBA" id="ARBA00022664"/>
    </source>
</evidence>
<keyword evidence="4" id="KW-0508">mRNA splicing</keyword>
<comment type="subcellular location">
    <subcellularLocation>
        <location evidence="1">Nucleus</location>
    </subcellularLocation>
</comment>
<dbReference type="EMBL" id="BTSX01000001">
    <property type="protein sequence ID" value="GMS80310.1"/>
    <property type="molecule type" value="Genomic_DNA"/>
</dbReference>
<organism evidence="8 9">
    <name type="scientific">Pristionchus entomophagus</name>
    <dbReference type="NCBI Taxonomy" id="358040"/>
    <lineage>
        <taxon>Eukaryota</taxon>
        <taxon>Metazoa</taxon>
        <taxon>Ecdysozoa</taxon>
        <taxon>Nematoda</taxon>
        <taxon>Chromadorea</taxon>
        <taxon>Rhabditida</taxon>
        <taxon>Rhabditina</taxon>
        <taxon>Diplogasteromorpha</taxon>
        <taxon>Diplogasteroidea</taxon>
        <taxon>Neodiplogasteridae</taxon>
        <taxon>Pristionchus</taxon>
    </lineage>
</organism>
<feature type="compositionally biased region" description="Basic and acidic residues" evidence="7">
    <location>
        <begin position="30"/>
        <end position="45"/>
    </location>
</feature>
<evidence type="ECO:0000256" key="4">
    <source>
        <dbReference type="ARBA" id="ARBA00023187"/>
    </source>
</evidence>
<evidence type="ECO:0008006" key="10">
    <source>
        <dbReference type="Google" id="ProtNLM"/>
    </source>
</evidence>
<evidence type="ECO:0000256" key="5">
    <source>
        <dbReference type="ARBA" id="ARBA00023242"/>
    </source>
</evidence>
<reference evidence="8" key="1">
    <citation type="submission" date="2023-10" db="EMBL/GenBank/DDBJ databases">
        <title>Genome assembly of Pristionchus species.</title>
        <authorList>
            <person name="Yoshida K."/>
            <person name="Sommer R.J."/>
        </authorList>
    </citation>
    <scope>NUCLEOTIDE SEQUENCE</scope>
    <source>
        <strain evidence="8">RS0144</strain>
    </source>
</reference>
<evidence type="ECO:0000313" key="9">
    <source>
        <dbReference type="Proteomes" id="UP001432027"/>
    </source>
</evidence>
<feature type="compositionally biased region" description="Basic residues" evidence="7">
    <location>
        <begin position="14"/>
        <end position="29"/>
    </location>
</feature>
<comment type="caution">
    <text evidence="8">The sequence shown here is derived from an EMBL/GenBank/DDBJ whole genome shotgun (WGS) entry which is preliminary data.</text>
</comment>
<dbReference type="Pfam" id="PF23240">
    <property type="entry name" value="HAT_PRP39_N"/>
    <property type="match status" value="1"/>
</dbReference>
<dbReference type="AlphaFoldDB" id="A0AAV5SJH3"/>
<accession>A0AAV5SJH3</accession>
<keyword evidence="3" id="KW-0677">Repeat</keyword>
<dbReference type="SUPFAM" id="SSF48452">
    <property type="entry name" value="TPR-like"/>
    <property type="match status" value="1"/>
</dbReference>
<evidence type="ECO:0000256" key="6">
    <source>
        <dbReference type="ARBA" id="ARBA00038019"/>
    </source>
</evidence>
<dbReference type="GO" id="GO:0071004">
    <property type="term" value="C:U2-type prespliceosome"/>
    <property type="evidence" value="ECO:0007669"/>
    <property type="project" value="TreeGrafter"/>
</dbReference>
<dbReference type="InterPro" id="IPR011990">
    <property type="entry name" value="TPR-like_helical_dom_sf"/>
</dbReference>
<dbReference type="PANTHER" id="PTHR17204">
    <property type="entry name" value="PRE-MRNA PROCESSING PROTEIN PRP39-RELATED"/>
    <property type="match status" value="1"/>
</dbReference>
<sequence>MGRKRSISPTRSRSGSRSKSPRRRIKRERKSPDIKREIDNENHANSDLPKDIEIFESFAENNSSMKKILKRFDWNYEDANLWMEVIKELEKEEASLAVMRAAFSEIVDRWPYCYGYWCKWASLEAKWDSAKAIEVFEYAVNVFPLSVDLWLSYIRLMRMELMKRRDGLEGIQRLNARALMRVGKEWRSLPVWKEVIAFENSIGNSKAVTIVMDNMISTPLNGLNEAWELLTNHFEITPLNSLLKDIERNEIEGQCLKDEMKMDERICKMKALERRRGLYEETRRKAKEMGEYESRVKRHYFHWKPLERGQLVNWRRYLEWTRSHCEGANETVLIFERALIPCALYDEFWLMYADYRESRGELDLAMRILERAHRIHCKKSVNITINLASLMEIMDLGYDATEVLINFDMKYPGNLLIYNRYLSIIKRREMIYSGKESVHDKSVCETYECLIRYSVLPYAHLNPRMHSHELYDKDRHHISSYYSMHYARYLRKVKGQSKMALKVLKTAIANDPTNETLYHALIDLHYEKYPLDSQSIKESFDLCINSPQTPLRVKVRMSQCKIELFEEIGTCPKEIREFTTSHRELMSSKEEKEFID</sequence>
<protein>
    <recommendedName>
        <fullName evidence="10">Suppressor of forked domain-containing protein</fullName>
    </recommendedName>
</protein>
<evidence type="ECO:0000313" key="8">
    <source>
        <dbReference type="EMBL" id="GMS80310.1"/>
    </source>
</evidence>
<evidence type="ECO:0000256" key="3">
    <source>
        <dbReference type="ARBA" id="ARBA00022737"/>
    </source>
</evidence>
<evidence type="ECO:0000256" key="1">
    <source>
        <dbReference type="ARBA" id="ARBA00004123"/>
    </source>
</evidence>
<keyword evidence="9" id="KW-1185">Reference proteome</keyword>
<dbReference type="GO" id="GO:0030627">
    <property type="term" value="F:pre-mRNA 5'-splice site binding"/>
    <property type="evidence" value="ECO:0007669"/>
    <property type="project" value="TreeGrafter"/>
</dbReference>
<dbReference type="GO" id="GO:0000395">
    <property type="term" value="P:mRNA 5'-splice site recognition"/>
    <property type="evidence" value="ECO:0007669"/>
    <property type="project" value="TreeGrafter"/>
</dbReference>
<dbReference type="GO" id="GO:0000243">
    <property type="term" value="C:commitment complex"/>
    <property type="evidence" value="ECO:0007669"/>
    <property type="project" value="TreeGrafter"/>
</dbReference>
<gene>
    <name evidence="8" type="ORF">PENTCL1PPCAC_2485</name>
</gene>
<evidence type="ECO:0000256" key="7">
    <source>
        <dbReference type="SAM" id="MobiDB-lite"/>
    </source>
</evidence>
<dbReference type="PANTHER" id="PTHR17204:SF5">
    <property type="entry name" value="PRE-MRNA-PROCESSING FACTOR 39"/>
    <property type="match status" value="1"/>
</dbReference>
<dbReference type="Pfam" id="PF23241">
    <property type="entry name" value="HAT_PRP39_C"/>
    <property type="match status" value="1"/>
</dbReference>
<dbReference type="GO" id="GO:0005685">
    <property type="term" value="C:U1 snRNP"/>
    <property type="evidence" value="ECO:0007669"/>
    <property type="project" value="TreeGrafter"/>
</dbReference>
<name>A0AAV5SJH3_9BILA</name>
<feature type="region of interest" description="Disordered" evidence="7">
    <location>
        <begin position="1"/>
        <end position="45"/>
    </location>
</feature>
<dbReference type="InterPro" id="IPR003107">
    <property type="entry name" value="HAT"/>
</dbReference>
<dbReference type="Proteomes" id="UP001432027">
    <property type="component" value="Unassembled WGS sequence"/>
</dbReference>
<proteinExistence type="inferred from homology"/>
<comment type="similarity">
    <text evidence="6">Belongs to the PRP39 family.</text>
</comment>